<dbReference type="GO" id="GO:0016758">
    <property type="term" value="F:hexosyltransferase activity"/>
    <property type="evidence" value="ECO:0007669"/>
    <property type="project" value="InterPro"/>
</dbReference>
<organism evidence="9 10">
    <name type="scientific">Roseibium hamelinense</name>
    <dbReference type="NCBI Taxonomy" id="150831"/>
    <lineage>
        <taxon>Bacteria</taxon>
        <taxon>Pseudomonadati</taxon>
        <taxon>Pseudomonadota</taxon>
        <taxon>Alphaproteobacteria</taxon>
        <taxon>Hyphomicrobiales</taxon>
        <taxon>Stappiaceae</taxon>
        <taxon>Roseibium</taxon>
    </lineage>
</organism>
<feature type="transmembrane region" description="Helical" evidence="8">
    <location>
        <begin position="353"/>
        <end position="371"/>
    </location>
</feature>
<evidence type="ECO:0000256" key="5">
    <source>
        <dbReference type="ARBA" id="ARBA00022989"/>
    </source>
</evidence>
<name>A0A562T8S5_9HYPH</name>
<feature type="transmembrane region" description="Helical" evidence="8">
    <location>
        <begin position="383"/>
        <end position="403"/>
    </location>
</feature>
<feature type="transmembrane region" description="Helical" evidence="8">
    <location>
        <begin position="127"/>
        <end position="145"/>
    </location>
</feature>
<keyword evidence="3" id="KW-0808">Transferase</keyword>
<feature type="transmembrane region" description="Helical" evidence="8">
    <location>
        <begin position="29"/>
        <end position="54"/>
    </location>
</feature>
<evidence type="ECO:0000256" key="6">
    <source>
        <dbReference type="ARBA" id="ARBA00023136"/>
    </source>
</evidence>
<evidence type="ECO:0000313" key="10">
    <source>
        <dbReference type="Proteomes" id="UP000320593"/>
    </source>
</evidence>
<evidence type="ECO:0000256" key="4">
    <source>
        <dbReference type="ARBA" id="ARBA00022692"/>
    </source>
</evidence>
<evidence type="ECO:0000256" key="3">
    <source>
        <dbReference type="ARBA" id="ARBA00022679"/>
    </source>
</evidence>
<dbReference type="OrthoDB" id="7679563at2"/>
<feature type="transmembrane region" description="Helical" evidence="8">
    <location>
        <begin position="192"/>
        <end position="214"/>
    </location>
</feature>
<keyword evidence="10" id="KW-1185">Reference proteome</keyword>
<comment type="caution">
    <text evidence="9">The sequence shown here is derived from an EMBL/GenBank/DDBJ whole genome shotgun (WGS) entry which is preliminary data.</text>
</comment>
<reference evidence="9 10" key="1">
    <citation type="submission" date="2019-07" db="EMBL/GenBank/DDBJ databases">
        <title>Genomic Encyclopedia of Archaeal and Bacterial Type Strains, Phase II (KMG-II): from individual species to whole genera.</title>
        <authorList>
            <person name="Goeker M."/>
        </authorList>
    </citation>
    <scope>NUCLEOTIDE SEQUENCE [LARGE SCALE GENOMIC DNA]</scope>
    <source>
        <strain evidence="9 10">ATCC BAA-252</strain>
    </source>
</reference>
<keyword evidence="5 8" id="KW-1133">Transmembrane helix</keyword>
<keyword evidence="6 8" id="KW-0472">Membrane</keyword>
<protein>
    <submittedName>
        <fullName evidence="9">Uncharacterized protein DUF2029</fullName>
    </submittedName>
</protein>
<keyword evidence="2" id="KW-1003">Cell membrane</keyword>
<comment type="similarity">
    <text evidence="7">Belongs to the glycosyltransferase 87 family.</text>
</comment>
<evidence type="ECO:0000256" key="8">
    <source>
        <dbReference type="SAM" id="Phobius"/>
    </source>
</evidence>
<evidence type="ECO:0000313" key="9">
    <source>
        <dbReference type="EMBL" id="TWI89718.1"/>
    </source>
</evidence>
<dbReference type="EMBL" id="VLLF01000003">
    <property type="protein sequence ID" value="TWI89718.1"/>
    <property type="molecule type" value="Genomic_DNA"/>
</dbReference>
<dbReference type="Pfam" id="PF09594">
    <property type="entry name" value="GT87"/>
    <property type="match status" value="1"/>
</dbReference>
<dbReference type="AlphaFoldDB" id="A0A562T8S5"/>
<feature type="transmembrane region" description="Helical" evidence="8">
    <location>
        <begin position="220"/>
        <end position="243"/>
    </location>
</feature>
<feature type="transmembrane region" description="Helical" evidence="8">
    <location>
        <begin position="165"/>
        <end position="185"/>
    </location>
</feature>
<feature type="transmembrane region" description="Helical" evidence="8">
    <location>
        <begin position="314"/>
        <end position="341"/>
    </location>
</feature>
<feature type="transmembrane region" description="Helical" evidence="8">
    <location>
        <begin position="284"/>
        <end position="302"/>
    </location>
</feature>
<evidence type="ECO:0000256" key="2">
    <source>
        <dbReference type="ARBA" id="ARBA00022475"/>
    </source>
</evidence>
<gene>
    <name evidence="9" type="ORF">JM93_01924</name>
</gene>
<keyword evidence="4 8" id="KW-0812">Transmembrane</keyword>
<comment type="subcellular location">
    <subcellularLocation>
        <location evidence="1">Cell membrane</location>
        <topology evidence="1">Multi-pass membrane protein</topology>
    </subcellularLocation>
</comment>
<sequence length="424" mass="45283">MRAASAKPRIGSGLKNRMAAFIDHCGGRLFAVAVLVSCAATAIFLAALSGPIFLLPASLFDAASEDLAAFYRAGQMALQGIAAKAYEPTSFRLGLGAENDELLYLNPPYALFFFQPLALMPYWVAKLFFLLATAVLLALIGWQVWPDTKIPAAAVLMLSPAAFYSLDYLQLAPVFVLLIVAGLLVCKERPLLAGILLALATIKPQYGLLVPVFLLGVRAWTAIICASCFTLALIAASAAFYGVELWAVFIHSLTEGAHSAHLNQVFPLMVSVDSSIGKLGADPALRRLIQGAAILLAAVIVYRTARAPNRRRAIGLTMLCIPLAAPSFALYDWAFICAGLMMVMPAQQPHSSAFQAHAAHLWLFPLLYPFVNWAASAEQFAVLALYSACVPLLVAVVLASLFLSGQGKPMTRVGASGSTVETRP</sequence>
<accession>A0A562T8S5</accession>
<dbReference type="InterPro" id="IPR018584">
    <property type="entry name" value="GT87"/>
</dbReference>
<proteinExistence type="inferred from homology"/>
<evidence type="ECO:0000256" key="1">
    <source>
        <dbReference type="ARBA" id="ARBA00004651"/>
    </source>
</evidence>
<dbReference type="Proteomes" id="UP000320593">
    <property type="component" value="Unassembled WGS sequence"/>
</dbReference>
<evidence type="ECO:0000256" key="7">
    <source>
        <dbReference type="ARBA" id="ARBA00024033"/>
    </source>
</evidence>
<dbReference type="GO" id="GO:0005886">
    <property type="term" value="C:plasma membrane"/>
    <property type="evidence" value="ECO:0007669"/>
    <property type="project" value="UniProtKB-SubCell"/>
</dbReference>